<organism evidence="2 3">
    <name type="scientific">Amphimedon queenslandica</name>
    <name type="common">Sponge</name>
    <dbReference type="NCBI Taxonomy" id="400682"/>
    <lineage>
        <taxon>Eukaryota</taxon>
        <taxon>Metazoa</taxon>
        <taxon>Porifera</taxon>
        <taxon>Demospongiae</taxon>
        <taxon>Heteroscleromorpha</taxon>
        <taxon>Haplosclerida</taxon>
        <taxon>Niphatidae</taxon>
        <taxon>Amphimedon</taxon>
    </lineage>
</organism>
<evidence type="ECO:0000256" key="1">
    <source>
        <dbReference type="SAM" id="Coils"/>
    </source>
</evidence>
<protein>
    <submittedName>
        <fullName evidence="2">Uncharacterized protein</fullName>
    </submittedName>
</protein>
<reference evidence="3" key="1">
    <citation type="journal article" date="2010" name="Nature">
        <title>The Amphimedon queenslandica genome and the evolution of animal complexity.</title>
        <authorList>
            <person name="Srivastava M."/>
            <person name="Simakov O."/>
            <person name="Chapman J."/>
            <person name="Fahey B."/>
            <person name="Gauthier M.E."/>
            <person name="Mitros T."/>
            <person name="Richards G.S."/>
            <person name="Conaco C."/>
            <person name="Dacre M."/>
            <person name="Hellsten U."/>
            <person name="Larroux C."/>
            <person name="Putnam N.H."/>
            <person name="Stanke M."/>
            <person name="Adamska M."/>
            <person name="Darling A."/>
            <person name="Degnan S.M."/>
            <person name="Oakley T.H."/>
            <person name="Plachetzki D.C."/>
            <person name="Zhai Y."/>
            <person name="Adamski M."/>
            <person name="Calcino A."/>
            <person name="Cummins S.F."/>
            <person name="Goodstein D.M."/>
            <person name="Harris C."/>
            <person name="Jackson D.J."/>
            <person name="Leys S.P."/>
            <person name="Shu S."/>
            <person name="Woodcroft B.J."/>
            <person name="Vervoort M."/>
            <person name="Kosik K.S."/>
            <person name="Manning G."/>
            <person name="Degnan B.M."/>
            <person name="Rokhsar D.S."/>
        </authorList>
    </citation>
    <scope>NUCLEOTIDE SEQUENCE [LARGE SCALE GENOMIC DNA]</scope>
</reference>
<evidence type="ECO:0000313" key="2">
    <source>
        <dbReference type="EnsemblMetazoa" id="XP_019862729.1"/>
    </source>
</evidence>
<proteinExistence type="predicted"/>
<keyword evidence="3" id="KW-1185">Reference proteome</keyword>
<dbReference type="RefSeq" id="XP_019862729.1">
    <property type="nucleotide sequence ID" value="XM_020007170.1"/>
</dbReference>
<keyword evidence="1" id="KW-0175">Coiled coil</keyword>
<dbReference type="EnsemblMetazoa" id="XM_020007170.1">
    <property type="protein sequence ID" value="XP_019862729.1"/>
    <property type="gene ID" value="LOC109591439"/>
</dbReference>
<reference evidence="2" key="2">
    <citation type="submission" date="2024-06" db="UniProtKB">
        <authorList>
            <consortium name="EnsemblMetazoa"/>
        </authorList>
    </citation>
    <scope>IDENTIFICATION</scope>
</reference>
<accession>A0AAN0K0E3</accession>
<dbReference type="GeneID" id="109591439"/>
<feature type="coiled-coil region" evidence="1">
    <location>
        <begin position="20"/>
        <end position="47"/>
    </location>
</feature>
<name>A0AAN0K0E3_AMPQE</name>
<dbReference type="Proteomes" id="UP000007879">
    <property type="component" value="Unassembled WGS sequence"/>
</dbReference>
<evidence type="ECO:0000313" key="3">
    <source>
        <dbReference type="Proteomes" id="UP000007879"/>
    </source>
</evidence>
<sequence length="187" mass="21242">MYLMSSHRKHAQSHGTCSSCEVLKKENASLKSELETLKIDYTQLIKEMSVENFSERRANLLKAHILQLERQVQLLSDLQVYGEALEYKIKNKEPIAEDATRLRKLNQRLKKVSCASEDVALPLVYTGGLSKPLTILDSLSNKDNISLREISWMESELSKLHNQLRRLHTSLSLLPKCTPSTTYSKGG</sequence>
<dbReference type="AlphaFoldDB" id="A0AAN0K0E3"/>